<dbReference type="GO" id="GO:0042597">
    <property type="term" value="C:periplasmic space"/>
    <property type="evidence" value="ECO:0007669"/>
    <property type="project" value="UniProtKB-ARBA"/>
</dbReference>
<dbReference type="PROSITE" id="PS51257">
    <property type="entry name" value="PROKAR_LIPOPROTEIN"/>
    <property type="match status" value="1"/>
</dbReference>
<protein>
    <submittedName>
        <fullName evidence="4">ABC transporter substrate-binding protein</fullName>
    </submittedName>
</protein>
<feature type="domain" description="Solute-binding protein family 5" evidence="3">
    <location>
        <begin position="121"/>
        <end position="509"/>
    </location>
</feature>
<dbReference type="InterPro" id="IPR030678">
    <property type="entry name" value="Peptide/Ni-bd"/>
</dbReference>
<sequence length="592" mass="63348">MRRTKLVALSTSGVLALTLAACSSSGPGGSSNKSGDGGAANSSLNAENSKAAELGQDAKATGPAPAVAGAKTGGTIYINDASAPPTMDPSGIYYTDSGSIAGDLLYRTLTQYKIINGKAVLVPDLATDLGQPSADGMTWKFKVKSGIKYSDGSPVKLEDYVYAIKRSFATDTVAANGTQYQMEFLKGGDKYKGPFKDKGAFPGVTTEGSDTLVFHLSKKMPTFNFFATFPQFSPIPQAKDTQANYQLKPLTTGPYKVDSYTKGQKLIVSKNSNWDPKTDPSRHQYPDKIQVNFNATALQSQQQILNNSGTGSTSVDVNPIDSSLAAQVTGQKKSQFVQGPSACEYYVEMDTRKIPLEVRKAIAVAYPYNQIRKAQQLASVNFEPATTYAAPSLQGFQKYPPVNNATGEGNGDPAKAKQMLQAAGKSGFELSYYFRNDKPQRVQANNAKKAGLEAAGFKVKDIGISGEEYTTKIADPNAPVNMGQGTPGWCYDWPTGDSVYPPLFNGAGISQGLSVGQFKNPAITAKINQIQQMDPKQAGAQWAALDKQLMSEFLPALPDYYNLSTAVFGTQVKNVVLNPNNSMPKMSEMYVG</sequence>
<organism evidence="4 5">
    <name type="scientific">Flexivirga aerilata</name>
    <dbReference type="NCBI Taxonomy" id="1656889"/>
    <lineage>
        <taxon>Bacteria</taxon>
        <taxon>Bacillati</taxon>
        <taxon>Actinomycetota</taxon>
        <taxon>Actinomycetes</taxon>
        <taxon>Micrococcales</taxon>
        <taxon>Dermacoccaceae</taxon>
        <taxon>Flexivirga</taxon>
    </lineage>
</organism>
<evidence type="ECO:0000259" key="3">
    <source>
        <dbReference type="Pfam" id="PF00496"/>
    </source>
</evidence>
<dbReference type="AlphaFoldDB" id="A0A849ALQ7"/>
<dbReference type="GO" id="GO:1904680">
    <property type="term" value="F:peptide transmembrane transporter activity"/>
    <property type="evidence" value="ECO:0007669"/>
    <property type="project" value="TreeGrafter"/>
</dbReference>
<feature type="region of interest" description="Disordered" evidence="1">
    <location>
        <begin position="24"/>
        <end position="66"/>
    </location>
</feature>
<dbReference type="PIRSF" id="PIRSF002741">
    <property type="entry name" value="MppA"/>
    <property type="match status" value="1"/>
</dbReference>
<feature type="chain" id="PRO_5038627768" evidence="2">
    <location>
        <begin position="24"/>
        <end position="592"/>
    </location>
</feature>
<evidence type="ECO:0000256" key="1">
    <source>
        <dbReference type="SAM" id="MobiDB-lite"/>
    </source>
</evidence>
<dbReference type="RefSeq" id="WP_171158440.1">
    <property type="nucleotide sequence ID" value="NZ_JABENB010000003.1"/>
</dbReference>
<dbReference type="CDD" id="cd08506">
    <property type="entry name" value="PBP2_clavulanate_OppA2"/>
    <property type="match status" value="1"/>
</dbReference>
<feature type="signal peptide" evidence="2">
    <location>
        <begin position="1"/>
        <end position="23"/>
    </location>
</feature>
<dbReference type="Proteomes" id="UP000557772">
    <property type="component" value="Unassembled WGS sequence"/>
</dbReference>
<evidence type="ECO:0000256" key="2">
    <source>
        <dbReference type="SAM" id="SignalP"/>
    </source>
</evidence>
<dbReference type="PANTHER" id="PTHR30290:SF83">
    <property type="entry name" value="ABC TRANSPORTER SUBSTRATE-BINDING PROTEIN"/>
    <property type="match status" value="1"/>
</dbReference>
<dbReference type="PANTHER" id="PTHR30290">
    <property type="entry name" value="PERIPLASMIC BINDING COMPONENT OF ABC TRANSPORTER"/>
    <property type="match status" value="1"/>
</dbReference>
<dbReference type="Gene3D" id="3.40.190.10">
    <property type="entry name" value="Periplasmic binding protein-like II"/>
    <property type="match status" value="1"/>
</dbReference>
<evidence type="ECO:0000313" key="5">
    <source>
        <dbReference type="Proteomes" id="UP000557772"/>
    </source>
</evidence>
<dbReference type="InterPro" id="IPR039424">
    <property type="entry name" value="SBP_5"/>
</dbReference>
<gene>
    <name evidence="4" type="ORF">HJ588_18630</name>
</gene>
<dbReference type="SUPFAM" id="SSF53850">
    <property type="entry name" value="Periplasmic binding protein-like II"/>
    <property type="match status" value="1"/>
</dbReference>
<dbReference type="GO" id="GO:0015833">
    <property type="term" value="P:peptide transport"/>
    <property type="evidence" value="ECO:0007669"/>
    <property type="project" value="TreeGrafter"/>
</dbReference>
<keyword evidence="5" id="KW-1185">Reference proteome</keyword>
<dbReference type="InterPro" id="IPR000914">
    <property type="entry name" value="SBP_5_dom"/>
</dbReference>
<proteinExistence type="predicted"/>
<name>A0A849ALQ7_9MICO</name>
<accession>A0A849ALQ7</accession>
<dbReference type="Gene3D" id="3.10.105.10">
    <property type="entry name" value="Dipeptide-binding Protein, Domain 3"/>
    <property type="match status" value="1"/>
</dbReference>
<evidence type="ECO:0000313" key="4">
    <source>
        <dbReference type="EMBL" id="NNG41279.1"/>
    </source>
</evidence>
<keyword evidence="2" id="KW-0732">Signal</keyword>
<dbReference type="Pfam" id="PF00496">
    <property type="entry name" value="SBP_bac_5"/>
    <property type="match status" value="1"/>
</dbReference>
<dbReference type="GO" id="GO:0043190">
    <property type="term" value="C:ATP-binding cassette (ABC) transporter complex"/>
    <property type="evidence" value="ECO:0007669"/>
    <property type="project" value="InterPro"/>
</dbReference>
<feature type="compositionally biased region" description="Low complexity" evidence="1">
    <location>
        <begin position="24"/>
        <end position="43"/>
    </location>
</feature>
<comment type="caution">
    <text evidence="4">The sequence shown here is derived from an EMBL/GenBank/DDBJ whole genome shotgun (WGS) entry which is preliminary data.</text>
</comment>
<dbReference type="EMBL" id="JABENB010000003">
    <property type="protein sequence ID" value="NNG41279.1"/>
    <property type="molecule type" value="Genomic_DNA"/>
</dbReference>
<reference evidence="4 5" key="1">
    <citation type="submission" date="2020-05" db="EMBL/GenBank/DDBJ databases">
        <title>Flexivirga sp. ID2601S isolated from air conditioner.</title>
        <authorList>
            <person name="Kim D.H."/>
        </authorList>
    </citation>
    <scope>NUCLEOTIDE SEQUENCE [LARGE SCALE GENOMIC DNA]</scope>
    <source>
        <strain evidence="4 5">ID2601S</strain>
    </source>
</reference>